<accession>A0A6A5XLM6</accession>
<dbReference type="GeneID" id="54286005"/>
<sequence length="212" mass="22650">MHEARTDSGTDKGNSSKAPSPTLEHGCPSIIRSSTALHYRFDETRIKRPLIPHTHAPPSPASPPHHHRESSYSGFPCPTLTAPTSPAVPTTTFPIWSRILVLKTCNAPYIPSAMVATGKDDPYYGGNVGGACVRACIGESNRTTSLSRSNPNGVLTVLVLVEAVRSALFLAHGSWLPRLSINSVSAGTSALPPSARTDWLGNSRMESRSSRL</sequence>
<dbReference type="Proteomes" id="UP000799778">
    <property type="component" value="Unassembled WGS sequence"/>
</dbReference>
<organism evidence="2 3">
    <name type="scientific">Aaosphaeria arxii CBS 175.79</name>
    <dbReference type="NCBI Taxonomy" id="1450172"/>
    <lineage>
        <taxon>Eukaryota</taxon>
        <taxon>Fungi</taxon>
        <taxon>Dikarya</taxon>
        <taxon>Ascomycota</taxon>
        <taxon>Pezizomycotina</taxon>
        <taxon>Dothideomycetes</taxon>
        <taxon>Pleosporomycetidae</taxon>
        <taxon>Pleosporales</taxon>
        <taxon>Pleosporales incertae sedis</taxon>
        <taxon>Aaosphaeria</taxon>
    </lineage>
</organism>
<name>A0A6A5XLM6_9PLEO</name>
<reference evidence="2" key="1">
    <citation type="journal article" date="2020" name="Stud. Mycol.">
        <title>101 Dothideomycetes genomes: a test case for predicting lifestyles and emergence of pathogens.</title>
        <authorList>
            <person name="Haridas S."/>
            <person name="Albert R."/>
            <person name="Binder M."/>
            <person name="Bloem J."/>
            <person name="Labutti K."/>
            <person name="Salamov A."/>
            <person name="Andreopoulos B."/>
            <person name="Baker S."/>
            <person name="Barry K."/>
            <person name="Bills G."/>
            <person name="Bluhm B."/>
            <person name="Cannon C."/>
            <person name="Castanera R."/>
            <person name="Culley D."/>
            <person name="Daum C."/>
            <person name="Ezra D."/>
            <person name="Gonzalez J."/>
            <person name="Henrissat B."/>
            <person name="Kuo A."/>
            <person name="Liang C."/>
            <person name="Lipzen A."/>
            <person name="Lutzoni F."/>
            <person name="Magnuson J."/>
            <person name="Mondo S."/>
            <person name="Nolan M."/>
            <person name="Ohm R."/>
            <person name="Pangilinan J."/>
            <person name="Park H.-J."/>
            <person name="Ramirez L."/>
            <person name="Alfaro M."/>
            <person name="Sun H."/>
            <person name="Tritt A."/>
            <person name="Yoshinaga Y."/>
            <person name="Zwiers L.-H."/>
            <person name="Turgeon B."/>
            <person name="Goodwin S."/>
            <person name="Spatafora J."/>
            <person name="Crous P."/>
            <person name="Grigoriev I."/>
        </authorList>
    </citation>
    <scope>NUCLEOTIDE SEQUENCE</scope>
    <source>
        <strain evidence="2">CBS 175.79</strain>
    </source>
</reference>
<feature type="compositionally biased region" description="Basic and acidic residues" evidence="1">
    <location>
        <begin position="1"/>
        <end position="10"/>
    </location>
</feature>
<gene>
    <name evidence="2" type="ORF">BU24DRAFT_424887</name>
</gene>
<feature type="region of interest" description="Disordered" evidence="1">
    <location>
        <begin position="48"/>
        <end position="76"/>
    </location>
</feature>
<feature type="region of interest" description="Disordered" evidence="1">
    <location>
        <begin position="1"/>
        <end position="28"/>
    </location>
</feature>
<evidence type="ECO:0000313" key="2">
    <source>
        <dbReference type="EMBL" id="KAF2013853.1"/>
    </source>
</evidence>
<evidence type="ECO:0000313" key="3">
    <source>
        <dbReference type="Proteomes" id="UP000799778"/>
    </source>
</evidence>
<dbReference type="AlphaFoldDB" id="A0A6A5XLM6"/>
<dbReference type="RefSeq" id="XP_033382192.1">
    <property type="nucleotide sequence ID" value="XM_033528608.1"/>
</dbReference>
<keyword evidence="3" id="KW-1185">Reference proteome</keyword>
<evidence type="ECO:0000256" key="1">
    <source>
        <dbReference type="SAM" id="MobiDB-lite"/>
    </source>
</evidence>
<dbReference type="EMBL" id="ML978071">
    <property type="protein sequence ID" value="KAF2013853.1"/>
    <property type="molecule type" value="Genomic_DNA"/>
</dbReference>
<proteinExistence type="predicted"/>
<protein>
    <submittedName>
        <fullName evidence="2">Uncharacterized protein</fullName>
    </submittedName>
</protein>